<organism evidence="4 5">
    <name type="scientific">Hibiscus trionum</name>
    <name type="common">Flower of an hour</name>
    <dbReference type="NCBI Taxonomy" id="183268"/>
    <lineage>
        <taxon>Eukaryota</taxon>
        <taxon>Viridiplantae</taxon>
        <taxon>Streptophyta</taxon>
        <taxon>Embryophyta</taxon>
        <taxon>Tracheophyta</taxon>
        <taxon>Spermatophyta</taxon>
        <taxon>Magnoliopsida</taxon>
        <taxon>eudicotyledons</taxon>
        <taxon>Gunneridae</taxon>
        <taxon>Pentapetalae</taxon>
        <taxon>rosids</taxon>
        <taxon>malvids</taxon>
        <taxon>Malvales</taxon>
        <taxon>Malvaceae</taxon>
        <taxon>Malvoideae</taxon>
        <taxon>Hibiscus</taxon>
    </lineage>
</organism>
<proteinExistence type="predicted"/>
<evidence type="ECO:0000313" key="5">
    <source>
        <dbReference type="Proteomes" id="UP001165190"/>
    </source>
</evidence>
<dbReference type="GO" id="GO:0043067">
    <property type="term" value="P:regulation of programmed cell death"/>
    <property type="evidence" value="ECO:0007669"/>
    <property type="project" value="TreeGrafter"/>
</dbReference>
<dbReference type="GO" id="GO:0004842">
    <property type="term" value="F:ubiquitin-protein transferase activity"/>
    <property type="evidence" value="ECO:0007669"/>
    <property type="project" value="TreeGrafter"/>
</dbReference>
<dbReference type="GO" id="GO:0008270">
    <property type="term" value="F:zinc ion binding"/>
    <property type="evidence" value="ECO:0007669"/>
    <property type="project" value="UniProtKB-KW"/>
</dbReference>
<sequence>MEKMRVEMEEKRKRQARKIVKAIGGGVMKKLKAKEQEIEKIGKLNWALEERVKSLCMENKIWWDLAQNNEATTNTLRTNLEQVLAAT</sequence>
<gene>
    <name evidence="4" type="ORF">HRI_004726600</name>
</gene>
<reference evidence="4" key="1">
    <citation type="submission" date="2023-05" db="EMBL/GenBank/DDBJ databases">
        <title>Genome and transcriptome analyses reveal genes involved in the formation of fine ridges on petal epidermal cells in Hibiscus trionum.</title>
        <authorList>
            <person name="Koshimizu S."/>
            <person name="Masuda S."/>
            <person name="Ishii T."/>
            <person name="Shirasu K."/>
            <person name="Hoshino A."/>
            <person name="Arita M."/>
        </authorList>
    </citation>
    <scope>NUCLEOTIDE SEQUENCE</scope>
    <source>
        <strain evidence="4">Hamamatsu line</strain>
    </source>
</reference>
<name>A0A9W7JF88_HIBTR</name>
<keyword evidence="2" id="KW-0863">Zinc-finger</keyword>
<keyword evidence="3" id="KW-0862">Zinc</keyword>
<keyword evidence="1" id="KW-0479">Metal-binding</keyword>
<evidence type="ECO:0000313" key="4">
    <source>
        <dbReference type="EMBL" id="GMJ10574.1"/>
    </source>
</evidence>
<dbReference type="Proteomes" id="UP001165190">
    <property type="component" value="Unassembled WGS sequence"/>
</dbReference>
<dbReference type="EMBL" id="BSYR01000056">
    <property type="protein sequence ID" value="GMJ10574.1"/>
    <property type="molecule type" value="Genomic_DNA"/>
</dbReference>
<dbReference type="PANTHER" id="PTHR42647:SF12">
    <property type="entry name" value="BOI-RELATED E3 UBIQUITIN-PROTEIN LIGASE 2-RELATED"/>
    <property type="match status" value="1"/>
</dbReference>
<protein>
    <submittedName>
        <fullName evidence="4">BOI-related gene 2</fullName>
    </submittedName>
</protein>
<dbReference type="AlphaFoldDB" id="A0A9W7JF88"/>
<comment type="caution">
    <text evidence="4">The sequence shown here is derived from an EMBL/GenBank/DDBJ whole genome shotgun (WGS) entry which is preliminary data.</text>
</comment>
<dbReference type="PANTHER" id="PTHR42647">
    <property type="entry name" value="SBP (S-RIBONUCLEASE BINDING PROTEIN) FAMILY PROTEIN"/>
    <property type="match status" value="1"/>
</dbReference>
<accession>A0A9W7JF88</accession>
<evidence type="ECO:0000256" key="3">
    <source>
        <dbReference type="ARBA" id="ARBA00022833"/>
    </source>
</evidence>
<dbReference type="OrthoDB" id="1711136at2759"/>
<evidence type="ECO:0000256" key="2">
    <source>
        <dbReference type="ARBA" id="ARBA00022771"/>
    </source>
</evidence>
<evidence type="ECO:0000256" key="1">
    <source>
        <dbReference type="ARBA" id="ARBA00022723"/>
    </source>
</evidence>
<keyword evidence="5" id="KW-1185">Reference proteome</keyword>